<sequence>MTENFLNLRIYQDLKNYEFPDPYDISRKRGLKEEIKKIKEKADKAIIIFNYTWGLWESLWLFRGFEQAYIDIASNMKFVEYFWEKLLWWMK</sequence>
<dbReference type="InterPro" id="IPR038071">
    <property type="entry name" value="UROD/MetE-like_sf"/>
</dbReference>
<name>X1NN18_9ZZZZ</name>
<gene>
    <name evidence="1" type="ORF">S06H3_39603</name>
</gene>
<feature type="non-terminal residue" evidence="1">
    <location>
        <position position="91"/>
    </location>
</feature>
<dbReference type="AlphaFoldDB" id="X1NN18"/>
<accession>X1NN18</accession>
<dbReference type="Gene3D" id="3.20.20.210">
    <property type="match status" value="1"/>
</dbReference>
<reference evidence="1" key="1">
    <citation type="journal article" date="2014" name="Front. Microbiol.">
        <title>High frequency of phylogenetically diverse reductive dehalogenase-homologous genes in deep subseafloor sedimentary metagenomes.</title>
        <authorList>
            <person name="Kawai M."/>
            <person name="Futagami T."/>
            <person name="Toyoda A."/>
            <person name="Takaki Y."/>
            <person name="Nishi S."/>
            <person name="Hori S."/>
            <person name="Arai W."/>
            <person name="Tsubouchi T."/>
            <person name="Morono Y."/>
            <person name="Uchiyama I."/>
            <person name="Ito T."/>
            <person name="Fujiyama A."/>
            <person name="Inagaki F."/>
            <person name="Takami H."/>
        </authorList>
    </citation>
    <scope>NUCLEOTIDE SEQUENCE</scope>
    <source>
        <strain evidence="1">Expedition CK06-06</strain>
    </source>
</reference>
<dbReference type="EMBL" id="BARV01024247">
    <property type="protein sequence ID" value="GAI45422.1"/>
    <property type="molecule type" value="Genomic_DNA"/>
</dbReference>
<organism evidence="1">
    <name type="scientific">marine sediment metagenome</name>
    <dbReference type="NCBI Taxonomy" id="412755"/>
    <lineage>
        <taxon>unclassified sequences</taxon>
        <taxon>metagenomes</taxon>
        <taxon>ecological metagenomes</taxon>
    </lineage>
</organism>
<comment type="caution">
    <text evidence="1">The sequence shown here is derived from an EMBL/GenBank/DDBJ whole genome shotgun (WGS) entry which is preliminary data.</text>
</comment>
<evidence type="ECO:0000313" key="1">
    <source>
        <dbReference type="EMBL" id="GAI45422.1"/>
    </source>
</evidence>
<protein>
    <submittedName>
        <fullName evidence="1">Uncharacterized protein</fullName>
    </submittedName>
</protein>
<proteinExistence type="predicted"/>